<dbReference type="SUPFAM" id="SSF55394">
    <property type="entry name" value="Bactericidal permeability-increasing protein, BPI"/>
    <property type="match status" value="1"/>
</dbReference>
<evidence type="ECO:0000313" key="1">
    <source>
        <dbReference type="EMBL" id="RCN46418.1"/>
    </source>
</evidence>
<dbReference type="OrthoDB" id="5877603at2759"/>
<accession>A0A368GS15</accession>
<dbReference type="GO" id="GO:0008289">
    <property type="term" value="F:lipid binding"/>
    <property type="evidence" value="ECO:0007669"/>
    <property type="project" value="InterPro"/>
</dbReference>
<proteinExistence type="predicted"/>
<dbReference type="Gene3D" id="3.15.10.10">
    <property type="entry name" value="Bactericidal permeability-increasing protein, domain 1"/>
    <property type="match status" value="1"/>
</dbReference>
<dbReference type="InterPro" id="IPR017943">
    <property type="entry name" value="Bactericidal_perm-incr_a/b_dom"/>
</dbReference>
<sequence>MLAIRHDAIRHRPHTMRTSYHGMDIHVDSIQIVDFLVSKLTAEHMGGSKFRFVTHGGGMRYLGLYSAVYKTTREGQFEALLDDIRIQLDVKFEKVDEDILVTQKKCSAQFEEVLVHLTPTMPSQILDLLRERIQKRFQEKVCPALMKFTEKIAHMTQSLASIEDITWQSESAGSPCIVRHEKAAWRFDAKGMKLSFKRSSPREKRSATAINVKEIESTQNEMASVSLTEDYINEMLGELAENDNVLFHLHRIPEVGRTLRAHCDEDGGCLGAIADLDRVIDGSGHLDSRVIDAPFVEIKSDHSAFLHLTLNTVLSFQNRAAHHRIPYLRLETYAKLRIAELFVDPSDVDGRYKWSARFEIVELKTSGVHTDFEEMKVIARDVQKLLRQHRTLIEDLLSTHLNGELPLRLNQHVRLQPKPAVFGHHRVTIPLNFVLDKKLLPAFQFFRSSFF</sequence>
<reference evidence="1 2" key="1">
    <citation type="submission" date="2014-10" db="EMBL/GenBank/DDBJ databases">
        <title>Draft genome of the hookworm Ancylostoma caninum.</title>
        <authorList>
            <person name="Mitreva M."/>
        </authorList>
    </citation>
    <scope>NUCLEOTIDE SEQUENCE [LARGE SCALE GENOMIC DNA]</scope>
    <source>
        <strain evidence="1 2">Baltimore</strain>
    </source>
</reference>
<keyword evidence="2" id="KW-1185">Reference proteome</keyword>
<name>A0A368GS15_ANCCA</name>
<dbReference type="EMBL" id="JOJR01000080">
    <property type="protein sequence ID" value="RCN46418.1"/>
    <property type="molecule type" value="Genomic_DNA"/>
</dbReference>
<organism evidence="1 2">
    <name type="scientific">Ancylostoma caninum</name>
    <name type="common">Dog hookworm</name>
    <dbReference type="NCBI Taxonomy" id="29170"/>
    <lineage>
        <taxon>Eukaryota</taxon>
        <taxon>Metazoa</taxon>
        <taxon>Ecdysozoa</taxon>
        <taxon>Nematoda</taxon>
        <taxon>Chromadorea</taxon>
        <taxon>Rhabditida</taxon>
        <taxon>Rhabditina</taxon>
        <taxon>Rhabditomorpha</taxon>
        <taxon>Strongyloidea</taxon>
        <taxon>Ancylostomatidae</taxon>
        <taxon>Ancylostomatinae</taxon>
        <taxon>Ancylostoma</taxon>
    </lineage>
</organism>
<dbReference type="STRING" id="29170.A0A368GS15"/>
<protein>
    <submittedName>
        <fullName evidence="1">Uncharacterized protein</fullName>
    </submittedName>
</protein>
<evidence type="ECO:0000313" key="2">
    <source>
        <dbReference type="Proteomes" id="UP000252519"/>
    </source>
</evidence>
<comment type="caution">
    <text evidence="1">The sequence shown here is derived from an EMBL/GenBank/DDBJ whole genome shotgun (WGS) entry which is preliminary data.</text>
</comment>
<dbReference type="AlphaFoldDB" id="A0A368GS15"/>
<gene>
    <name evidence="1" type="ORF">ANCCAN_07596</name>
</gene>
<dbReference type="Proteomes" id="UP000252519">
    <property type="component" value="Unassembled WGS sequence"/>
</dbReference>